<dbReference type="SUPFAM" id="SSF140453">
    <property type="entry name" value="EsxAB dimer-like"/>
    <property type="match status" value="1"/>
</dbReference>
<dbReference type="Pfam" id="PF06013">
    <property type="entry name" value="WXG100"/>
    <property type="match status" value="1"/>
</dbReference>
<keyword evidence="3" id="KW-1185">Reference proteome</keyword>
<dbReference type="EMBL" id="JAHKNI010000009">
    <property type="protein sequence ID" value="MBU3064923.1"/>
    <property type="molecule type" value="Genomic_DNA"/>
</dbReference>
<evidence type="ECO:0000313" key="3">
    <source>
        <dbReference type="Proteomes" id="UP000733379"/>
    </source>
</evidence>
<comment type="similarity">
    <text evidence="1">Belongs to the WXG100 family.</text>
</comment>
<comment type="caution">
    <text evidence="2">The sequence shown here is derived from an EMBL/GenBank/DDBJ whole genome shotgun (WGS) entry which is preliminary data.</text>
</comment>
<dbReference type="InterPro" id="IPR010310">
    <property type="entry name" value="T7SS_ESAT-6-like"/>
</dbReference>
<evidence type="ECO:0000256" key="1">
    <source>
        <dbReference type="RuleBase" id="RU362001"/>
    </source>
</evidence>
<proteinExistence type="inferred from homology"/>
<gene>
    <name evidence="2" type="ORF">KO481_25755</name>
</gene>
<name>A0ABS6B3P2_9NOCA</name>
<dbReference type="NCBIfam" id="TIGR03930">
    <property type="entry name" value="WXG100_ESAT6"/>
    <property type="match status" value="1"/>
</dbReference>
<dbReference type="InterPro" id="IPR036689">
    <property type="entry name" value="ESAT-6-like_sf"/>
</dbReference>
<dbReference type="RefSeq" id="WP_215920572.1">
    <property type="nucleotide sequence ID" value="NZ_JAHKNI010000009.1"/>
</dbReference>
<protein>
    <recommendedName>
        <fullName evidence="1">ESAT-6-like protein</fullName>
    </recommendedName>
</protein>
<sequence>MDGDMMQYSPATINGLSGDLQTHHGHLQEAHDGANEAYAKIMGVWDGEGAQAFAGSFAKYKQAHQSVLDVLKKGIEGVEQAHAAAMSADGKVSDMFDGRHHRLP</sequence>
<dbReference type="Proteomes" id="UP000733379">
    <property type="component" value="Unassembled WGS sequence"/>
</dbReference>
<dbReference type="Gene3D" id="1.10.287.1060">
    <property type="entry name" value="ESAT-6-like"/>
    <property type="match status" value="1"/>
</dbReference>
<accession>A0ABS6B3P2</accession>
<reference evidence="2 3" key="1">
    <citation type="submission" date="2021-06" db="EMBL/GenBank/DDBJ databases">
        <title>Actinomycetes sequencing.</title>
        <authorList>
            <person name="Shan Q."/>
        </authorList>
    </citation>
    <scope>NUCLEOTIDE SEQUENCE [LARGE SCALE GENOMIC DNA]</scope>
    <source>
        <strain evidence="2 3">NEAU-G5</strain>
    </source>
</reference>
<organism evidence="2 3">
    <name type="scientific">Nocardia albiluteola</name>
    <dbReference type="NCBI Taxonomy" id="2842303"/>
    <lineage>
        <taxon>Bacteria</taxon>
        <taxon>Bacillati</taxon>
        <taxon>Actinomycetota</taxon>
        <taxon>Actinomycetes</taxon>
        <taxon>Mycobacteriales</taxon>
        <taxon>Nocardiaceae</taxon>
        <taxon>Nocardia</taxon>
    </lineage>
</organism>
<evidence type="ECO:0000313" key="2">
    <source>
        <dbReference type="EMBL" id="MBU3064923.1"/>
    </source>
</evidence>